<dbReference type="InterPro" id="IPR007872">
    <property type="entry name" value="DPH_MB_dom"/>
</dbReference>
<dbReference type="NCBIfam" id="NF045650">
    <property type="entry name" value="CD1247_Nterm"/>
    <property type="match status" value="1"/>
</dbReference>
<dbReference type="AlphaFoldDB" id="A0A1M6R407"/>
<evidence type="ECO:0000313" key="3">
    <source>
        <dbReference type="Proteomes" id="UP000183975"/>
    </source>
</evidence>
<evidence type="ECO:0000259" key="1">
    <source>
        <dbReference type="PROSITE" id="PS51074"/>
    </source>
</evidence>
<gene>
    <name evidence="2" type="ORF">SAMN02745138_01467</name>
</gene>
<name>A0A1M6R407_9FIRM</name>
<keyword evidence="3" id="KW-1185">Reference proteome</keyword>
<organism evidence="2 3">
    <name type="scientific">Anaerotignum lactatifermentans DSM 14214</name>
    <dbReference type="NCBI Taxonomy" id="1121323"/>
    <lineage>
        <taxon>Bacteria</taxon>
        <taxon>Bacillati</taxon>
        <taxon>Bacillota</taxon>
        <taxon>Clostridia</taxon>
        <taxon>Lachnospirales</taxon>
        <taxon>Anaerotignaceae</taxon>
        <taxon>Anaerotignum</taxon>
    </lineage>
</organism>
<protein>
    <recommendedName>
        <fullName evidence="1">DPH-type MB domain-containing protein</fullName>
    </recommendedName>
</protein>
<sequence>MEYFDKKITYLRGLCDGSGFDPDTKEGKIFHGIMDILEDMAFMLETFLDDEELEEMELDEEETEEPVYFYSFICPNCGEEIDVDEETMETQKEIACPACGNSIPMGTMDIDELKF</sequence>
<dbReference type="PROSITE" id="PS51074">
    <property type="entry name" value="DPH_MB"/>
    <property type="match status" value="1"/>
</dbReference>
<reference evidence="2 3" key="1">
    <citation type="submission" date="2016-11" db="EMBL/GenBank/DDBJ databases">
        <authorList>
            <person name="Jaros S."/>
            <person name="Januszkiewicz K."/>
            <person name="Wedrychowicz H."/>
        </authorList>
    </citation>
    <scope>NUCLEOTIDE SEQUENCE [LARGE SCALE GENOMIC DNA]</scope>
    <source>
        <strain evidence="2 3">DSM 14214</strain>
    </source>
</reference>
<dbReference type="InterPro" id="IPR054688">
    <property type="entry name" value="CD1247_N"/>
</dbReference>
<dbReference type="GeneID" id="78175889"/>
<dbReference type="InterPro" id="IPR055982">
    <property type="entry name" value="DUF7560"/>
</dbReference>
<evidence type="ECO:0000313" key="2">
    <source>
        <dbReference type="EMBL" id="SHK27209.1"/>
    </source>
</evidence>
<proteinExistence type="predicted"/>
<accession>A0A1M6R407</accession>
<dbReference type="Proteomes" id="UP000183975">
    <property type="component" value="Unassembled WGS sequence"/>
</dbReference>
<dbReference type="Pfam" id="PF24441">
    <property type="entry name" value="DUF7560"/>
    <property type="match status" value="1"/>
</dbReference>
<dbReference type="EMBL" id="FRAH01000021">
    <property type="protein sequence ID" value="SHK27209.1"/>
    <property type="molecule type" value="Genomic_DNA"/>
</dbReference>
<dbReference type="OrthoDB" id="2381377at2"/>
<dbReference type="Gene3D" id="2.20.28.30">
    <property type="entry name" value="RNA polymerase ii, chain L"/>
    <property type="match status" value="1"/>
</dbReference>
<feature type="domain" description="DPH-type MB" evidence="1">
    <location>
        <begin position="47"/>
        <end position="108"/>
    </location>
</feature>
<dbReference type="RefSeq" id="WP_022255378.1">
    <property type="nucleotide sequence ID" value="NZ_FRAH01000021.1"/>
</dbReference>